<dbReference type="Gene3D" id="2.60.40.10">
    <property type="entry name" value="Immunoglobulins"/>
    <property type="match status" value="1"/>
</dbReference>
<organism evidence="1 2">
    <name type="scientific">Salinithrix halophila</name>
    <dbReference type="NCBI Taxonomy" id="1485204"/>
    <lineage>
        <taxon>Bacteria</taxon>
        <taxon>Bacillati</taxon>
        <taxon>Bacillota</taxon>
        <taxon>Bacilli</taxon>
        <taxon>Bacillales</taxon>
        <taxon>Thermoactinomycetaceae</taxon>
        <taxon>Salinithrix</taxon>
    </lineage>
</organism>
<sequence>MSKSTRFLFWAFLVAVVGCMAFVGFQPSVLAENGLKVQTTSKEKSIELSWNSSGDYYKVVLIDENNRGKELWSGKKQKFIHNQLESDRIYEYRLQAFNKEHGASSS</sequence>
<dbReference type="Proteomes" id="UP001595843">
    <property type="component" value="Unassembled WGS sequence"/>
</dbReference>
<dbReference type="CDD" id="cd00063">
    <property type="entry name" value="FN3"/>
    <property type="match status" value="1"/>
</dbReference>
<dbReference type="InterPro" id="IPR003961">
    <property type="entry name" value="FN3_dom"/>
</dbReference>
<dbReference type="RefSeq" id="WP_380705359.1">
    <property type="nucleotide sequence ID" value="NZ_JBHSAP010000015.1"/>
</dbReference>
<keyword evidence="2" id="KW-1185">Reference proteome</keyword>
<evidence type="ECO:0000313" key="2">
    <source>
        <dbReference type="Proteomes" id="UP001595843"/>
    </source>
</evidence>
<dbReference type="InterPro" id="IPR013783">
    <property type="entry name" value="Ig-like_fold"/>
</dbReference>
<proteinExistence type="predicted"/>
<name>A0ABV8JNJ2_9BACL</name>
<dbReference type="PROSITE" id="PS51257">
    <property type="entry name" value="PROKAR_LIPOPROTEIN"/>
    <property type="match status" value="1"/>
</dbReference>
<dbReference type="SUPFAM" id="SSF49265">
    <property type="entry name" value="Fibronectin type III"/>
    <property type="match status" value="1"/>
</dbReference>
<gene>
    <name evidence="1" type="ORF">ACFOUO_12145</name>
</gene>
<protein>
    <submittedName>
        <fullName evidence="1">Fibronectin type III domain-containing protein</fullName>
    </submittedName>
</protein>
<evidence type="ECO:0000313" key="1">
    <source>
        <dbReference type="EMBL" id="MFC4077549.1"/>
    </source>
</evidence>
<comment type="caution">
    <text evidence="1">The sequence shown here is derived from an EMBL/GenBank/DDBJ whole genome shotgun (WGS) entry which is preliminary data.</text>
</comment>
<reference evidence="2" key="1">
    <citation type="journal article" date="2019" name="Int. J. Syst. Evol. Microbiol.">
        <title>The Global Catalogue of Microorganisms (GCM) 10K type strain sequencing project: providing services to taxonomists for standard genome sequencing and annotation.</title>
        <authorList>
            <consortium name="The Broad Institute Genomics Platform"/>
            <consortium name="The Broad Institute Genome Sequencing Center for Infectious Disease"/>
            <person name="Wu L."/>
            <person name="Ma J."/>
        </authorList>
    </citation>
    <scope>NUCLEOTIDE SEQUENCE [LARGE SCALE GENOMIC DNA]</scope>
    <source>
        <strain evidence="2">IBRC-M 10813</strain>
    </source>
</reference>
<dbReference type="InterPro" id="IPR036116">
    <property type="entry name" value="FN3_sf"/>
</dbReference>
<dbReference type="EMBL" id="JBHSAP010000015">
    <property type="protein sequence ID" value="MFC4077549.1"/>
    <property type="molecule type" value="Genomic_DNA"/>
</dbReference>
<accession>A0ABV8JNJ2</accession>